<evidence type="ECO:0000256" key="1">
    <source>
        <dbReference type="ARBA" id="ARBA00005495"/>
    </source>
</evidence>
<dbReference type="InterPro" id="IPR011057">
    <property type="entry name" value="Mss4-like_sf"/>
</dbReference>
<dbReference type="HOGENOM" id="CLU_055491_7_4_1"/>
<accession>A0A084G3Y5</accession>
<dbReference type="GeneID" id="27725535"/>
<organism evidence="5 6">
    <name type="scientific">Pseudallescheria apiosperma</name>
    <name type="common">Scedosporium apiospermum</name>
    <dbReference type="NCBI Taxonomy" id="563466"/>
    <lineage>
        <taxon>Eukaryota</taxon>
        <taxon>Fungi</taxon>
        <taxon>Dikarya</taxon>
        <taxon>Ascomycota</taxon>
        <taxon>Pezizomycotina</taxon>
        <taxon>Sordariomycetes</taxon>
        <taxon>Hypocreomycetidae</taxon>
        <taxon>Microascales</taxon>
        <taxon>Microascaceae</taxon>
        <taxon>Scedosporium</taxon>
    </lineage>
</organism>
<dbReference type="Pfam" id="PF04828">
    <property type="entry name" value="GFA"/>
    <property type="match status" value="1"/>
</dbReference>
<dbReference type="SUPFAM" id="SSF51316">
    <property type="entry name" value="Mss4-like"/>
    <property type="match status" value="1"/>
</dbReference>
<dbReference type="AlphaFoldDB" id="A0A084G3Y5"/>
<evidence type="ECO:0000256" key="3">
    <source>
        <dbReference type="ARBA" id="ARBA00022833"/>
    </source>
</evidence>
<feature type="domain" description="CENP-V/GFA" evidence="4">
    <location>
        <begin position="8"/>
        <end position="131"/>
    </location>
</feature>
<dbReference type="GO" id="GO:0046872">
    <property type="term" value="F:metal ion binding"/>
    <property type="evidence" value="ECO:0007669"/>
    <property type="project" value="UniProtKB-KW"/>
</dbReference>
<evidence type="ECO:0000259" key="4">
    <source>
        <dbReference type="PROSITE" id="PS51891"/>
    </source>
</evidence>
<evidence type="ECO:0000256" key="2">
    <source>
        <dbReference type="ARBA" id="ARBA00022723"/>
    </source>
</evidence>
<keyword evidence="6" id="KW-1185">Reference proteome</keyword>
<keyword evidence="2" id="KW-0479">Metal-binding</keyword>
<evidence type="ECO:0000313" key="6">
    <source>
        <dbReference type="Proteomes" id="UP000028545"/>
    </source>
</evidence>
<gene>
    <name evidence="5" type="ORF">SAPIO_CDS6463</name>
</gene>
<dbReference type="InterPro" id="IPR006913">
    <property type="entry name" value="CENP-V/GFA"/>
</dbReference>
<protein>
    <recommendedName>
        <fullName evidence="4">CENP-V/GFA domain-containing protein</fullName>
    </recommendedName>
</protein>
<sequence>MDPNNVPYECYCHCGATAFKIHHPALKSTTSKPPAPVLSCDCSICAINGYLLIYVFRDQVEFIRGWDDLKNYEFASKTRDHKFCGVCGTSVAIDYRGLLKAGDVIGVNARVIQGVDIKTLNLEVFDGKAYQAQYNRQHK</sequence>
<evidence type="ECO:0000313" key="5">
    <source>
        <dbReference type="EMBL" id="KEZ42047.1"/>
    </source>
</evidence>
<dbReference type="OMA" id="ERYELEW"/>
<dbReference type="GO" id="GO:0016846">
    <property type="term" value="F:carbon-sulfur lyase activity"/>
    <property type="evidence" value="ECO:0007669"/>
    <property type="project" value="InterPro"/>
</dbReference>
<reference evidence="5 6" key="1">
    <citation type="journal article" date="2014" name="Genome Announc.">
        <title>Draft genome sequence of the pathogenic fungus Scedosporium apiospermum.</title>
        <authorList>
            <person name="Vandeputte P."/>
            <person name="Ghamrawi S."/>
            <person name="Rechenmann M."/>
            <person name="Iltis A."/>
            <person name="Giraud S."/>
            <person name="Fleury M."/>
            <person name="Thornton C."/>
            <person name="Delhaes L."/>
            <person name="Meyer W."/>
            <person name="Papon N."/>
            <person name="Bouchara J.P."/>
        </authorList>
    </citation>
    <scope>NUCLEOTIDE SEQUENCE [LARGE SCALE GENOMIC DNA]</scope>
    <source>
        <strain evidence="5 6">IHEM 14462</strain>
    </source>
</reference>
<dbReference type="PANTHER" id="PTHR28620">
    <property type="entry name" value="CENTROMERE PROTEIN V"/>
    <property type="match status" value="1"/>
</dbReference>
<dbReference type="PANTHER" id="PTHR28620:SF1">
    <property type="entry name" value="CENP-V_GFA DOMAIN-CONTAINING PROTEIN"/>
    <property type="match status" value="1"/>
</dbReference>
<proteinExistence type="inferred from homology"/>
<dbReference type="Proteomes" id="UP000028545">
    <property type="component" value="Unassembled WGS sequence"/>
</dbReference>
<dbReference type="OrthoDB" id="2993351at2759"/>
<name>A0A084G3Y5_PSEDA</name>
<dbReference type="RefSeq" id="XP_016641846.1">
    <property type="nucleotide sequence ID" value="XM_016788555.1"/>
</dbReference>
<keyword evidence="3" id="KW-0862">Zinc</keyword>
<dbReference type="EMBL" id="JOWA01000103">
    <property type="protein sequence ID" value="KEZ42047.1"/>
    <property type="molecule type" value="Genomic_DNA"/>
</dbReference>
<comment type="similarity">
    <text evidence="1">Belongs to the Gfa family.</text>
</comment>
<dbReference type="PROSITE" id="PS51891">
    <property type="entry name" value="CENP_V_GFA"/>
    <property type="match status" value="1"/>
</dbReference>
<dbReference type="Gene3D" id="2.170.150.70">
    <property type="match status" value="1"/>
</dbReference>
<dbReference type="InterPro" id="IPR052355">
    <property type="entry name" value="CENP-V-like"/>
</dbReference>
<dbReference type="VEuPathDB" id="FungiDB:SAPIO_CDS6463"/>
<dbReference type="KEGG" id="sapo:SAPIO_CDS6463"/>
<comment type="caution">
    <text evidence="5">The sequence shown here is derived from an EMBL/GenBank/DDBJ whole genome shotgun (WGS) entry which is preliminary data.</text>
</comment>